<evidence type="ECO:0000313" key="2">
    <source>
        <dbReference type="Proteomes" id="UP001060368"/>
    </source>
</evidence>
<dbReference type="Proteomes" id="UP001060368">
    <property type="component" value="Chromosome"/>
</dbReference>
<protein>
    <submittedName>
        <fullName evidence="1">Uncharacterized protein</fullName>
    </submittedName>
</protein>
<dbReference type="GeneID" id="74306895"/>
<sequence length="77" mass="9123">MIEDLIEDFIREYSGEFTIAELRNNFPEKISSPEFEQLTDALKESNKIGTDADGYVIWIYNPEIYRKYAARDDLRVR</sequence>
<dbReference type="EMBL" id="CP096115">
    <property type="protein sequence ID" value="UUX93360.1"/>
    <property type="molecule type" value="Genomic_DNA"/>
</dbReference>
<organism evidence="1 2">
    <name type="scientific">Methanoplanus endosymbiosus</name>
    <dbReference type="NCBI Taxonomy" id="33865"/>
    <lineage>
        <taxon>Archaea</taxon>
        <taxon>Methanobacteriati</taxon>
        <taxon>Methanobacteriota</taxon>
        <taxon>Stenosarchaea group</taxon>
        <taxon>Methanomicrobia</taxon>
        <taxon>Methanomicrobiales</taxon>
        <taxon>Methanomicrobiaceae</taxon>
        <taxon>Methanoplanus</taxon>
    </lineage>
</organism>
<dbReference type="AlphaFoldDB" id="A0A9E7TL54"/>
<evidence type="ECO:0000313" key="1">
    <source>
        <dbReference type="EMBL" id="UUX93360.1"/>
    </source>
</evidence>
<proteinExistence type="predicted"/>
<accession>A0A9E7TL54</accession>
<keyword evidence="2" id="KW-1185">Reference proteome</keyword>
<dbReference type="RefSeq" id="WP_257743499.1">
    <property type="nucleotide sequence ID" value="NZ_CP096115.1"/>
</dbReference>
<gene>
    <name evidence="1" type="ORF">L6E24_04325</name>
</gene>
<reference evidence="1" key="1">
    <citation type="submission" date="2022-04" db="EMBL/GenBank/DDBJ databases">
        <title>Complete genome of Methanoplanus endosymbiosus DSM 3599.</title>
        <authorList>
            <person name="Chen S.-C."/>
            <person name="You Y.-T."/>
            <person name="Zhou Y.-Z."/>
            <person name="Lai M.-C."/>
        </authorList>
    </citation>
    <scope>NUCLEOTIDE SEQUENCE</scope>
    <source>
        <strain evidence="1">DSM 3599</strain>
    </source>
</reference>
<name>A0A9E7TL54_9EURY</name>
<dbReference type="KEGG" id="mend:L6E24_04325"/>